<proteinExistence type="predicted"/>
<organism evidence="1">
    <name type="scientific">Graphocephala atropunctata</name>
    <dbReference type="NCBI Taxonomy" id="36148"/>
    <lineage>
        <taxon>Eukaryota</taxon>
        <taxon>Metazoa</taxon>
        <taxon>Ecdysozoa</taxon>
        <taxon>Arthropoda</taxon>
        <taxon>Hexapoda</taxon>
        <taxon>Insecta</taxon>
        <taxon>Pterygota</taxon>
        <taxon>Neoptera</taxon>
        <taxon>Paraneoptera</taxon>
        <taxon>Hemiptera</taxon>
        <taxon>Auchenorrhyncha</taxon>
        <taxon>Membracoidea</taxon>
        <taxon>Cicadellidae</taxon>
        <taxon>Cicadellinae</taxon>
        <taxon>Cicadellini</taxon>
        <taxon>Graphocephala</taxon>
    </lineage>
</organism>
<accession>A0A1B6KC47</accession>
<sequence>RKCKSDAALKKIVNSSNKSKSIWDIINEQRLTRPIPDFNLSLTDNEGIKTSDPTLVANMFNKHFLSIGQTLLPAFNPTSYECNVTFVPNSLFLAPTTPKEVEYEIASMKSKSS</sequence>
<protein>
    <submittedName>
        <fullName evidence="1">Uncharacterized protein</fullName>
    </submittedName>
</protein>
<dbReference type="EMBL" id="GEBQ01030957">
    <property type="protein sequence ID" value="JAT09020.1"/>
    <property type="molecule type" value="Transcribed_RNA"/>
</dbReference>
<feature type="non-terminal residue" evidence="1">
    <location>
        <position position="1"/>
    </location>
</feature>
<name>A0A1B6KC47_9HEMI</name>
<dbReference type="AlphaFoldDB" id="A0A1B6KC47"/>
<reference evidence="1" key="1">
    <citation type="submission" date="2015-11" db="EMBL/GenBank/DDBJ databases">
        <title>De novo transcriptome assembly of four potential Pierce s Disease insect vectors from Arizona vineyards.</title>
        <authorList>
            <person name="Tassone E.E."/>
        </authorList>
    </citation>
    <scope>NUCLEOTIDE SEQUENCE</scope>
</reference>
<evidence type="ECO:0000313" key="1">
    <source>
        <dbReference type="EMBL" id="JAT09020.1"/>
    </source>
</evidence>
<feature type="non-terminal residue" evidence="1">
    <location>
        <position position="113"/>
    </location>
</feature>
<gene>
    <name evidence="1" type="ORF">g.54808</name>
</gene>